<gene>
    <name evidence="2" type="ORF">DLJ48_06935</name>
</gene>
<accession>A0ABX5QNM5</accession>
<organism evidence="2 3">
    <name type="scientific">Oenococcus sicerae</name>
    <dbReference type="NCBI Taxonomy" id="2203724"/>
    <lineage>
        <taxon>Bacteria</taxon>
        <taxon>Bacillati</taxon>
        <taxon>Bacillota</taxon>
        <taxon>Bacilli</taxon>
        <taxon>Lactobacillales</taxon>
        <taxon>Lactobacillaceae</taxon>
        <taxon>Oenococcus</taxon>
    </lineage>
</organism>
<evidence type="ECO:0000313" key="3">
    <source>
        <dbReference type="Proteomes" id="UP000286907"/>
    </source>
</evidence>
<keyword evidence="3" id="KW-1185">Reference proteome</keyword>
<proteinExistence type="predicted"/>
<feature type="coiled-coil region" evidence="1">
    <location>
        <begin position="370"/>
        <end position="404"/>
    </location>
</feature>
<dbReference type="Gene3D" id="3.30.565.10">
    <property type="entry name" value="Histidine kinase-like ATPase, C-terminal domain"/>
    <property type="match status" value="1"/>
</dbReference>
<dbReference type="Proteomes" id="UP000286907">
    <property type="component" value="Chromosome"/>
</dbReference>
<sequence>MIEKKYPLFISPQILELLGPSLYSNVYNVLAELIANAYDADAENVWLDFVDQSIDVEDDGSGMSYEEVTHKYLTVASESRKTLSDSYTPIFHRLKMGRKGIGKLAALSVSAKVKIMTVQNNDKSGFFLSRLVPEDGTLTPIPTQAITFNHVSGQNPHGTRIEMPNSDYDIPKRNGTIEKNLAKFFPQIEDNFKVHINLNGKESQLKPFLESVVQELDTLTIFDSSNRASYRQMAKEFELNNSTDFCKTFPAEKQAIKMQNKAKKRVSVNQEINGWIGTYRTTRNRKANQSDFPDNFIAIYSNDKLGKFNILQDAGINRISDVYLVGQFFVNSFENTLLPDMAMSNRQGYKIDDPRYKEMIAWAQNQVRFVSNLKKKVTDLKKAKKEKKKRADLLEEQRQIKENVSESLNIIQQASQESSKDQKPFLRQLDEQQLNRLSSAFTNIGTKKIKIDQSSASGRKVLISQTKADDRLNSVIYEMLLFNNFEPDEILYSTCVNAASRVPYGIHIYDYIREFFAQSALQHDLYVFYMDSDNTKCSRGVSVETGAGWVTQTKHFIIKAGKDAPQEPLDIRKPYSEIRFNHENNEIFCSEVAFSVFLQAINDVCSTFGKVPKTHDENTDYFTHSLECEIMDQSDFEAKVKDMEVASDGTKSTN</sequence>
<protein>
    <recommendedName>
        <fullName evidence="4">ATP-binding protein</fullName>
    </recommendedName>
</protein>
<dbReference type="EMBL" id="CP029684">
    <property type="protein sequence ID" value="QAS70272.1"/>
    <property type="molecule type" value="Genomic_DNA"/>
</dbReference>
<reference evidence="2 3" key="1">
    <citation type="journal article" date="2019" name="Syst. Appl. Microbiol.">
        <title>Oenococcus sicerae sp. nov., isolated from French cider.</title>
        <authorList>
            <person name="Cousin F.J."/>
            <person name="Le Guellec R."/>
            <person name="Chagnot C."/>
            <person name="Goux D."/>
            <person name="Dalmasso M."/>
            <person name="Laplace J.M."/>
            <person name="Cretenet M."/>
        </authorList>
    </citation>
    <scope>NUCLEOTIDE SEQUENCE [LARGE SCALE GENOMIC DNA]</scope>
    <source>
        <strain evidence="2 3">UCMA 15228</strain>
    </source>
</reference>
<evidence type="ECO:0000313" key="2">
    <source>
        <dbReference type="EMBL" id="QAS70272.1"/>
    </source>
</evidence>
<dbReference type="RefSeq" id="WP_128686742.1">
    <property type="nucleotide sequence ID" value="NZ_CP029684.2"/>
</dbReference>
<evidence type="ECO:0000256" key="1">
    <source>
        <dbReference type="SAM" id="Coils"/>
    </source>
</evidence>
<evidence type="ECO:0008006" key="4">
    <source>
        <dbReference type="Google" id="ProtNLM"/>
    </source>
</evidence>
<dbReference type="SUPFAM" id="SSF55874">
    <property type="entry name" value="ATPase domain of HSP90 chaperone/DNA topoisomerase II/histidine kinase"/>
    <property type="match status" value="1"/>
</dbReference>
<keyword evidence="1" id="KW-0175">Coiled coil</keyword>
<name>A0ABX5QNM5_9LACO</name>
<dbReference type="Pfam" id="PF13589">
    <property type="entry name" value="HATPase_c_3"/>
    <property type="match status" value="1"/>
</dbReference>
<dbReference type="InterPro" id="IPR036890">
    <property type="entry name" value="HATPase_C_sf"/>
</dbReference>